<dbReference type="Proteomes" id="UP000663888">
    <property type="component" value="Unassembled WGS sequence"/>
</dbReference>
<comment type="caution">
    <text evidence="2">The sequence shown here is derived from an EMBL/GenBank/DDBJ whole genome shotgun (WGS) entry which is preliminary data.</text>
</comment>
<feature type="compositionally biased region" description="Basic residues" evidence="1">
    <location>
        <begin position="102"/>
        <end position="116"/>
    </location>
</feature>
<gene>
    <name evidence="2" type="ORF">RDB_LOCUS47083</name>
</gene>
<proteinExistence type="predicted"/>
<organism evidence="2 3">
    <name type="scientific">Rhizoctonia solani</name>
    <dbReference type="NCBI Taxonomy" id="456999"/>
    <lineage>
        <taxon>Eukaryota</taxon>
        <taxon>Fungi</taxon>
        <taxon>Dikarya</taxon>
        <taxon>Basidiomycota</taxon>
        <taxon>Agaricomycotina</taxon>
        <taxon>Agaricomycetes</taxon>
        <taxon>Cantharellales</taxon>
        <taxon>Ceratobasidiaceae</taxon>
        <taxon>Rhizoctonia</taxon>
    </lineage>
</organism>
<reference evidence="2" key="1">
    <citation type="submission" date="2021-01" db="EMBL/GenBank/DDBJ databases">
        <authorList>
            <person name="Kaushik A."/>
        </authorList>
    </citation>
    <scope>NUCLEOTIDE SEQUENCE</scope>
    <source>
        <strain evidence="2">AG4-R118</strain>
    </source>
</reference>
<evidence type="ECO:0008006" key="4">
    <source>
        <dbReference type="Google" id="ProtNLM"/>
    </source>
</evidence>
<evidence type="ECO:0000256" key="1">
    <source>
        <dbReference type="SAM" id="MobiDB-lite"/>
    </source>
</evidence>
<name>A0A8H2Y0N1_9AGAM</name>
<protein>
    <recommendedName>
        <fullName evidence="4">Magnesium chelatase</fullName>
    </recommendedName>
</protein>
<dbReference type="EMBL" id="CAJMWX010000930">
    <property type="protein sequence ID" value="CAE6439096.1"/>
    <property type="molecule type" value="Genomic_DNA"/>
</dbReference>
<feature type="region of interest" description="Disordered" evidence="1">
    <location>
        <begin position="96"/>
        <end position="136"/>
    </location>
</feature>
<accession>A0A8H2Y0N1</accession>
<evidence type="ECO:0000313" key="3">
    <source>
        <dbReference type="Proteomes" id="UP000663888"/>
    </source>
</evidence>
<sequence>MIPQFPNQLLIPELDTHPDITAALLTCIAAGYKHLIIRTPEDDIGRVKSLVTNTLSVLTAPLTQRIRAKEHHTPLTFLRSILISNSGHNPEHSFVSTVQGGHHSKPHSPVRSKHRAVSPISPISPPISPSRPSSYPNNVQSFEQAQARHLAPNNQLRPLSLPPRRKPSAIRVPNALIVSHLEVASRAVQQAFVNALKSRMIIIDSDADEYADTSIGVGRWNLPDDLLLVYVHSGGRDDRERSPIIKPLIDVFGYSMTVVLTDQDLTPHGGSQYQLMHSPVLSREIIQHMLKATKEVRLPLPLQVYTASLMTAARHHHQLDGTFLTLRAQRDFEILLKASAIVARMLPAQRPYDTSTEYGPTAVDAAKLFMRIVTHRLRVRNGPHDEVLAPLLWDEEDKRGTRSLPSLGLEHLEHSRRSICDIIVEDILTAV</sequence>
<dbReference type="AlphaFoldDB" id="A0A8H2Y0N1"/>
<evidence type="ECO:0000313" key="2">
    <source>
        <dbReference type="EMBL" id="CAE6439096.1"/>
    </source>
</evidence>